<reference evidence="1" key="1">
    <citation type="submission" date="2018-01" db="EMBL/GenBank/DDBJ databases">
        <authorList>
            <person name="Krukenberg V."/>
        </authorList>
    </citation>
    <scope>NUCLEOTIDE SEQUENCE</scope>
    <source>
        <strain evidence="1">E20ANME2</strain>
    </source>
</reference>
<evidence type="ECO:0000313" key="1">
    <source>
        <dbReference type="EMBL" id="PXF59424.1"/>
    </source>
</evidence>
<dbReference type="Proteomes" id="UP000248329">
    <property type="component" value="Unassembled WGS sequence"/>
</dbReference>
<accession>A0AC61L126</accession>
<protein>
    <submittedName>
        <fullName evidence="1">V-type ATP synthase subunit A</fullName>
    </submittedName>
</protein>
<organism evidence="1 2">
    <name type="scientific">Candidatus Methanogaster sp</name>
    <dbReference type="NCBI Taxonomy" id="3386292"/>
    <lineage>
        <taxon>Archaea</taxon>
        <taxon>Methanobacteriati</taxon>
        <taxon>Methanobacteriota</taxon>
        <taxon>Stenosarchaea group</taxon>
        <taxon>Methanomicrobia</taxon>
        <taxon>Methanosarcinales</taxon>
        <taxon>ANME-2 cluster</taxon>
        <taxon>Candidatus Methanogasteraceae</taxon>
        <taxon>Candidatus Methanogaster</taxon>
    </lineage>
</organism>
<name>A0AC61L126_9EURY</name>
<sequence>MESTAQQPSVTMISGPVVQARPAHKFSMNEMVEIGDERLVGEVIDLDEDLATIQVYEDTTGLRPGADVYAKELPLYVELGPGLMCEIFDGVQRPLEVLRGKRGDFIHRGKTGTALPRDRVWQFTPSVRPGATISPGEILGEVPESQLITHRIPVPPDVQGTLEHIVPKGDYILDDVIAVIRSSSDKIHELKLFHRWPVRKIRPYRERLVPSEPLITGQRVIDTFFPLARGGTAGIPGGFGTGKTVAQHQLSKWADADIIVYIGCGERGNEMTGVLVDLPKLLDPRTRRPLIERTILIANTSDMPVAAREASIYTGITIAEYYRDMGYDVALMADSTSRWAEALREISGRLEEMPAEEGFPAYLASRLAAFYERAGQVVSLAGKRGSVTLIGAVSPPGGDFSEPVTMHTKRFVQCFWALDKELASARYFPAINYLQSYSAYISAVEPWWTEKVGSTWKILREKTINILQEDSRLQNIVKLLGEEALPDDQKRIVEGARLLKNDFLQQSAFDPVDTYAGPEKQFLLLDVILHFIERLADVVKARIPLFRATELPVVAEIHKLKFTRRGDDPGPFKSVREQIDKEINALLHRQDSL</sequence>
<dbReference type="EMBL" id="PQXF01000025">
    <property type="protein sequence ID" value="PXF59424.1"/>
    <property type="molecule type" value="Genomic_DNA"/>
</dbReference>
<evidence type="ECO:0000313" key="2">
    <source>
        <dbReference type="Proteomes" id="UP000248329"/>
    </source>
</evidence>
<proteinExistence type="predicted"/>
<comment type="caution">
    <text evidence="1">The sequence shown here is derived from an EMBL/GenBank/DDBJ whole genome shotgun (WGS) entry which is preliminary data.</text>
</comment>
<gene>
    <name evidence="1" type="ORF">C4B59_11460</name>
</gene>